<accession>A0ABW7QQR7</accession>
<name>A0ABW7QQR7_9ACTN</name>
<comment type="caution">
    <text evidence="1">The sequence shown here is derived from an EMBL/GenBank/DDBJ whole genome shotgun (WGS) entry which is preliminary data.</text>
</comment>
<evidence type="ECO:0008006" key="3">
    <source>
        <dbReference type="Google" id="ProtNLM"/>
    </source>
</evidence>
<dbReference type="Proteomes" id="UP001610818">
    <property type="component" value="Unassembled WGS sequence"/>
</dbReference>
<dbReference type="RefSeq" id="WP_397713343.1">
    <property type="nucleotide sequence ID" value="NZ_JBIRGN010000003.1"/>
</dbReference>
<proteinExistence type="predicted"/>
<gene>
    <name evidence="1" type="ORF">ACH4F9_20220</name>
</gene>
<organism evidence="1 2">
    <name type="scientific">Streptomyces longisporoflavus</name>
    <dbReference type="NCBI Taxonomy" id="28044"/>
    <lineage>
        <taxon>Bacteria</taxon>
        <taxon>Bacillati</taxon>
        <taxon>Actinomycetota</taxon>
        <taxon>Actinomycetes</taxon>
        <taxon>Kitasatosporales</taxon>
        <taxon>Streptomycetaceae</taxon>
        <taxon>Streptomyces</taxon>
    </lineage>
</organism>
<evidence type="ECO:0000313" key="1">
    <source>
        <dbReference type="EMBL" id="MFH8547331.1"/>
    </source>
</evidence>
<reference evidence="1 2" key="1">
    <citation type="submission" date="2024-10" db="EMBL/GenBank/DDBJ databases">
        <title>The Natural Products Discovery Center: Release of the First 8490 Sequenced Strains for Exploring Actinobacteria Biosynthetic Diversity.</title>
        <authorList>
            <person name="Kalkreuter E."/>
            <person name="Kautsar S.A."/>
            <person name="Yang D."/>
            <person name="Bader C.D."/>
            <person name="Teijaro C.N."/>
            <person name="Fluegel L."/>
            <person name="Davis C.M."/>
            <person name="Simpson J.R."/>
            <person name="Lauterbach L."/>
            <person name="Steele A.D."/>
            <person name="Gui C."/>
            <person name="Meng S."/>
            <person name="Li G."/>
            <person name="Viehrig K."/>
            <person name="Ye F."/>
            <person name="Su P."/>
            <person name="Kiefer A.F."/>
            <person name="Nichols A."/>
            <person name="Cepeda A.J."/>
            <person name="Yan W."/>
            <person name="Fan B."/>
            <person name="Jiang Y."/>
            <person name="Adhikari A."/>
            <person name="Zheng C.-J."/>
            <person name="Schuster L."/>
            <person name="Cowan T.M."/>
            <person name="Smanski M.J."/>
            <person name="Chevrette M.G."/>
            <person name="De Carvalho L.P.S."/>
            <person name="Shen B."/>
        </authorList>
    </citation>
    <scope>NUCLEOTIDE SEQUENCE [LARGE SCALE GENOMIC DNA]</scope>
    <source>
        <strain evidence="1 2">NPDC017990</strain>
    </source>
</reference>
<evidence type="ECO:0000313" key="2">
    <source>
        <dbReference type="Proteomes" id="UP001610818"/>
    </source>
</evidence>
<protein>
    <recommendedName>
        <fullName evidence="3">STAS domain-containing protein</fullName>
    </recommendedName>
</protein>
<dbReference type="EMBL" id="JBIRGQ010000003">
    <property type="protein sequence ID" value="MFH8547331.1"/>
    <property type="molecule type" value="Genomic_DNA"/>
</dbReference>
<keyword evidence="2" id="KW-1185">Reference proteome</keyword>
<sequence length="110" mass="12001">MRGYFADEVLLMLPLPTSPGVRLRGEVLGSHRGPLALALTDEAARTDEIILDLTDVHYVSNSVLQTLALLACRLSPPQCLIVKAGSELGLRARTAAYGWERIATLRLMET</sequence>